<comment type="caution">
    <text evidence="1">The sequence shown here is derived from an EMBL/GenBank/DDBJ whole genome shotgun (WGS) entry which is preliminary data.</text>
</comment>
<evidence type="ECO:0000313" key="1">
    <source>
        <dbReference type="EMBL" id="KAI4465930.1"/>
    </source>
</evidence>
<evidence type="ECO:0000313" key="2">
    <source>
        <dbReference type="Proteomes" id="UP001056778"/>
    </source>
</evidence>
<dbReference type="Proteomes" id="UP001056778">
    <property type="component" value="Chromosome 3"/>
</dbReference>
<reference evidence="1" key="1">
    <citation type="submission" date="2022-04" db="EMBL/GenBank/DDBJ databases">
        <title>Chromosome-scale genome assembly of Holotrichia oblita Faldermann.</title>
        <authorList>
            <person name="Rongchong L."/>
        </authorList>
    </citation>
    <scope>NUCLEOTIDE SEQUENCE</scope>
    <source>
        <strain evidence="1">81SQS9</strain>
    </source>
</reference>
<proteinExistence type="predicted"/>
<protein>
    <submittedName>
        <fullName evidence="1">Transposase is4</fullName>
    </submittedName>
</protein>
<organism evidence="1 2">
    <name type="scientific">Holotrichia oblita</name>
    <name type="common">Chafer beetle</name>
    <dbReference type="NCBI Taxonomy" id="644536"/>
    <lineage>
        <taxon>Eukaryota</taxon>
        <taxon>Metazoa</taxon>
        <taxon>Ecdysozoa</taxon>
        <taxon>Arthropoda</taxon>
        <taxon>Hexapoda</taxon>
        <taxon>Insecta</taxon>
        <taxon>Pterygota</taxon>
        <taxon>Neoptera</taxon>
        <taxon>Endopterygota</taxon>
        <taxon>Coleoptera</taxon>
        <taxon>Polyphaga</taxon>
        <taxon>Scarabaeiformia</taxon>
        <taxon>Scarabaeidae</taxon>
        <taxon>Melolonthinae</taxon>
        <taxon>Holotrichia</taxon>
    </lineage>
</organism>
<dbReference type="EMBL" id="CM043017">
    <property type="protein sequence ID" value="KAI4465930.1"/>
    <property type="molecule type" value="Genomic_DNA"/>
</dbReference>
<accession>A0ACB9TGJ8</accession>
<keyword evidence="2" id="KW-1185">Reference proteome</keyword>
<name>A0ACB9TGJ8_HOLOL</name>
<gene>
    <name evidence="1" type="ORF">MML48_3g00014144</name>
</gene>
<sequence>MWKLRPPMVLLKSKFIENWIPEQDLDYDESMMKYNGKHSCKQFIRGKPIRFGYKMWCLNSVTGYLANFDMYQGKNSKANTVYENHFGKCAAPLMSMIDEFPEDMKTLPFKLYIDNLFKSLNLLFSLKQRGYDGTGTMKENRVSKCCKFKQKSQIAKTKKRGDIVSNIDKDDGIILVKWMDNNVVTVASTYHGINPTIQVKRYSKTEKKILQVPQPRLIAEYSRCTDGTDMMD</sequence>